<gene>
    <name evidence="2" type="ORF">J2S62_001739</name>
</gene>
<feature type="transmembrane region" description="Helical" evidence="1">
    <location>
        <begin position="104"/>
        <end position="122"/>
    </location>
</feature>
<comment type="caution">
    <text evidence="2">The sequence shown here is derived from an EMBL/GenBank/DDBJ whole genome shotgun (WGS) entry which is preliminary data.</text>
</comment>
<sequence>MPTSSVNTVQRPTTAQAYRHWPMIGAGVLFAGSAVLALIAQDWRNFSIALIATILVFAPLLAERWVNLQVPLSIQLQYGLLLLTGPYLGGYWRWYEIWQPWDTVVHLYSGIFVSFALILALGKTLDAYRLRLPVWVEMVMLITAKAFIALAWEIGEFVFDLTFDTRTQGGNFDTMTDMIAGLTPSLFIAGMLFAYRRRGAVGYIGTLLDVQQPSKVGAGNAQ</sequence>
<feature type="transmembrane region" description="Helical" evidence="1">
    <location>
        <begin position="46"/>
        <end position="62"/>
    </location>
</feature>
<protein>
    <submittedName>
        <fullName evidence="2">Membrane protein YhdT</fullName>
    </submittedName>
</protein>
<feature type="transmembrane region" description="Helical" evidence="1">
    <location>
        <begin position="175"/>
        <end position="195"/>
    </location>
</feature>
<evidence type="ECO:0000313" key="3">
    <source>
        <dbReference type="Proteomes" id="UP001183794"/>
    </source>
</evidence>
<dbReference type="Pfam" id="PF09997">
    <property type="entry name" value="DUF2238"/>
    <property type="match status" value="1"/>
</dbReference>
<accession>A0ABU2B1J9</accession>
<keyword evidence="3" id="KW-1185">Reference proteome</keyword>
<evidence type="ECO:0000313" key="2">
    <source>
        <dbReference type="EMBL" id="MDR7347482.1"/>
    </source>
</evidence>
<dbReference type="InterPro" id="IPR014509">
    <property type="entry name" value="YjdF-like"/>
</dbReference>
<dbReference type="RefSeq" id="WP_310173721.1">
    <property type="nucleotide sequence ID" value="NZ_BAABHE010000001.1"/>
</dbReference>
<dbReference type="EMBL" id="JAVDYJ010000001">
    <property type="protein sequence ID" value="MDR7347482.1"/>
    <property type="molecule type" value="Genomic_DNA"/>
</dbReference>
<evidence type="ECO:0000256" key="1">
    <source>
        <dbReference type="SAM" id="Phobius"/>
    </source>
</evidence>
<keyword evidence="1" id="KW-0812">Transmembrane</keyword>
<feature type="transmembrane region" description="Helical" evidence="1">
    <location>
        <begin position="21"/>
        <end position="40"/>
    </location>
</feature>
<keyword evidence="1" id="KW-0472">Membrane</keyword>
<name>A0ABU2B1J9_9MICC</name>
<organism evidence="2 3">
    <name type="scientific">Enteractinococcus fodinae</name>
    <dbReference type="NCBI Taxonomy" id="684663"/>
    <lineage>
        <taxon>Bacteria</taxon>
        <taxon>Bacillati</taxon>
        <taxon>Actinomycetota</taxon>
        <taxon>Actinomycetes</taxon>
        <taxon>Micrococcales</taxon>
        <taxon>Micrococcaceae</taxon>
    </lineage>
</organism>
<proteinExistence type="predicted"/>
<dbReference type="Proteomes" id="UP001183794">
    <property type="component" value="Unassembled WGS sequence"/>
</dbReference>
<reference evidence="2 3" key="1">
    <citation type="submission" date="2023-07" db="EMBL/GenBank/DDBJ databases">
        <title>Sequencing the genomes of 1000 actinobacteria strains.</title>
        <authorList>
            <person name="Klenk H.-P."/>
        </authorList>
    </citation>
    <scope>NUCLEOTIDE SEQUENCE [LARGE SCALE GENOMIC DNA]</scope>
    <source>
        <strain evidence="2 3">DSM 22966</strain>
    </source>
</reference>
<keyword evidence="1" id="KW-1133">Transmembrane helix</keyword>
<feature type="transmembrane region" description="Helical" evidence="1">
    <location>
        <begin position="134"/>
        <end position="155"/>
    </location>
</feature>